<reference evidence="1 2" key="1">
    <citation type="submission" date="2024-11" db="EMBL/GenBank/DDBJ databases">
        <title>Chromosome-level genome assembly of the freshwater bivalve Anodonta woodiana.</title>
        <authorList>
            <person name="Chen X."/>
        </authorList>
    </citation>
    <scope>NUCLEOTIDE SEQUENCE [LARGE SCALE GENOMIC DNA]</scope>
    <source>
        <strain evidence="1">MN2024</strain>
        <tissue evidence="1">Gills</tissue>
    </source>
</reference>
<dbReference type="AlphaFoldDB" id="A0ABD3X4H1"/>
<protein>
    <submittedName>
        <fullName evidence="1">Uncharacterized protein</fullName>
    </submittedName>
</protein>
<sequence>MESVIVPSGTEMIVQARVDGKLGYSTMAVIEADKSKLSRTVVDPSSGNLPLRVVNISDQPCRMYRCTHVASCFMIDRIVTVNDIQEPLATELGNSDNKVEDIPLPEY</sequence>
<organism evidence="1 2">
    <name type="scientific">Sinanodonta woodiana</name>
    <name type="common">Chinese pond mussel</name>
    <name type="synonym">Anodonta woodiana</name>
    <dbReference type="NCBI Taxonomy" id="1069815"/>
    <lineage>
        <taxon>Eukaryota</taxon>
        <taxon>Metazoa</taxon>
        <taxon>Spiralia</taxon>
        <taxon>Lophotrochozoa</taxon>
        <taxon>Mollusca</taxon>
        <taxon>Bivalvia</taxon>
        <taxon>Autobranchia</taxon>
        <taxon>Heteroconchia</taxon>
        <taxon>Palaeoheterodonta</taxon>
        <taxon>Unionida</taxon>
        <taxon>Unionoidea</taxon>
        <taxon>Unionidae</taxon>
        <taxon>Unioninae</taxon>
        <taxon>Sinanodonta</taxon>
    </lineage>
</organism>
<evidence type="ECO:0000313" key="1">
    <source>
        <dbReference type="EMBL" id="KAL3880932.1"/>
    </source>
</evidence>
<dbReference type="EMBL" id="JBJQND010000004">
    <property type="protein sequence ID" value="KAL3880932.1"/>
    <property type="molecule type" value="Genomic_DNA"/>
</dbReference>
<gene>
    <name evidence="1" type="ORF">ACJMK2_033134</name>
</gene>
<name>A0ABD3X4H1_SINWO</name>
<dbReference type="Proteomes" id="UP001634394">
    <property type="component" value="Unassembled WGS sequence"/>
</dbReference>
<keyword evidence="2" id="KW-1185">Reference proteome</keyword>
<evidence type="ECO:0000313" key="2">
    <source>
        <dbReference type="Proteomes" id="UP001634394"/>
    </source>
</evidence>
<accession>A0ABD3X4H1</accession>
<comment type="caution">
    <text evidence="1">The sequence shown here is derived from an EMBL/GenBank/DDBJ whole genome shotgun (WGS) entry which is preliminary data.</text>
</comment>
<proteinExistence type="predicted"/>